<dbReference type="EMBL" id="CP114014">
    <property type="protein sequence ID" value="XAY04881.1"/>
    <property type="molecule type" value="Genomic_DNA"/>
</dbReference>
<keyword evidence="1" id="KW-0472">Membrane</keyword>
<dbReference type="GO" id="GO:0005548">
    <property type="term" value="F:phospholipid transporter activity"/>
    <property type="evidence" value="ECO:0007669"/>
    <property type="project" value="TreeGrafter"/>
</dbReference>
<dbReference type="Pfam" id="PF02405">
    <property type="entry name" value="MlaE"/>
    <property type="match status" value="1"/>
</dbReference>
<dbReference type="GO" id="GO:0043190">
    <property type="term" value="C:ATP-binding cassette (ABC) transporter complex"/>
    <property type="evidence" value="ECO:0007669"/>
    <property type="project" value="InterPro"/>
</dbReference>
<evidence type="ECO:0000313" key="2">
    <source>
        <dbReference type="EMBL" id="XAY04881.1"/>
    </source>
</evidence>
<dbReference type="PANTHER" id="PTHR30188">
    <property type="entry name" value="ABC TRANSPORTER PERMEASE PROTEIN-RELATED"/>
    <property type="match status" value="1"/>
</dbReference>
<name>A0AAU7ATD3_9ACTN</name>
<organism evidence="2">
    <name type="scientific">Paraconexibacter sp. AEG42_29</name>
    <dbReference type="NCBI Taxonomy" id="2997339"/>
    <lineage>
        <taxon>Bacteria</taxon>
        <taxon>Bacillati</taxon>
        <taxon>Actinomycetota</taxon>
        <taxon>Thermoleophilia</taxon>
        <taxon>Solirubrobacterales</taxon>
        <taxon>Paraconexibacteraceae</taxon>
        <taxon>Paraconexibacter</taxon>
    </lineage>
</organism>
<evidence type="ECO:0000256" key="1">
    <source>
        <dbReference type="SAM" id="Phobius"/>
    </source>
</evidence>
<keyword evidence="1" id="KW-0812">Transmembrane</keyword>
<feature type="transmembrane region" description="Helical" evidence="1">
    <location>
        <begin position="256"/>
        <end position="278"/>
    </location>
</feature>
<dbReference type="KEGG" id="parq:DSM112329_01719"/>
<dbReference type="PANTHER" id="PTHR30188:SF4">
    <property type="entry name" value="PROTEIN TRIGALACTOSYLDIACYLGLYCEROL 1, CHLOROPLASTIC"/>
    <property type="match status" value="1"/>
</dbReference>
<feature type="transmembrane region" description="Helical" evidence="1">
    <location>
        <begin position="165"/>
        <end position="196"/>
    </location>
</feature>
<gene>
    <name evidence="2" type="ORF">DSM112329_01719</name>
</gene>
<feature type="transmembrane region" description="Helical" evidence="1">
    <location>
        <begin position="118"/>
        <end position="139"/>
    </location>
</feature>
<dbReference type="InterPro" id="IPR030802">
    <property type="entry name" value="Permease_MalE"/>
</dbReference>
<dbReference type="AlphaFoldDB" id="A0AAU7ATD3"/>
<feature type="transmembrane region" description="Helical" evidence="1">
    <location>
        <begin position="216"/>
        <end position="236"/>
    </location>
</feature>
<protein>
    <recommendedName>
        <fullName evidence="3">ABC transporter permease</fullName>
    </recommendedName>
</protein>
<proteinExistence type="predicted"/>
<keyword evidence="1" id="KW-1133">Transmembrane helix</keyword>
<reference evidence="2" key="1">
    <citation type="submission" date="2022-12" db="EMBL/GenBank/DDBJ databases">
        <title>Paraconexibacter alkalitolerans sp. nov. and Baekduia alba sp. nov., isolated from soil and emended description of the genera Paraconexibacter (Chun et al., 2020) and Baekduia (An et al., 2020).</title>
        <authorList>
            <person name="Vieira S."/>
            <person name="Huber K.J."/>
            <person name="Geppert A."/>
            <person name="Wolf J."/>
            <person name="Neumann-Schaal M."/>
            <person name="Muesken M."/>
            <person name="Overmann J."/>
        </authorList>
    </citation>
    <scope>NUCLEOTIDE SEQUENCE</scope>
    <source>
        <strain evidence="2">AEG42_29</strain>
    </source>
</reference>
<evidence type="ECO:0008006" key="3">
    <source>
        <dbReference type="Google" id="ProtNLM"/>
    </source>
</evidence>
<feature type="transmembrane region" description="Helical" evidence="1">
    <location>
        <begin position="72"/>
        <end position="98"/>
    </location>
</feature>
<accession>A0AAU7ATD3</accession>
<sequence>MALTDDRAGRDAAAVADRIAGGLVRQPGGSAVQTASETAGLFLKAGRMLFTGPYGWWRDCVVEMSLALRRCLLPMMLSIAAFCLGIAIGFVGMIIKTLGTSDRIPGGIYTGFMREPSIWVMSMIFAGVAGSALAADLGARRIREELDALSVLGVDNVRAIVLPRIVAMTLVAPILGLLTHLWSMFVLLVCLPLYFPSVGHATFFEVVNAFLIPGDLFAFLLKCVLIGALVGTVSCYKGLTAKGGAEGVGRAVNQAVVIMFLGLWILNGVFNSAFLALFPDVQTLRG</sequence>